<gene>
    <name evidence="1" type="ORF">BU23DRAFT_555780</name>
</gene>
<reference evidence="1" key="1">
    <citation type="journal article" date="2020" name="Stud. Mycol.">
        <title>101 Dothideomycetes genomes: a test case for predicting lifestyles and emergence of pathogens.</title>
        <authorList>
            <person name="Haridas S."/>
            <person name="Albert R."/>
            <person name="Binder M."/>
            <person name="Bloem J."/>
            <person name="Labutti K."/>
            <person name="Salamov A."/>
            <person name="Andreopoulos B."/>
            <person name="Baker S."/>
            <person name="Barry K."/>
            <person name="Bills G."/>
            <person name="Bluhm B."/>
            <person name="Cannon C."/>
            <person name="Castanera R."/>
            <person name="Culley D."/>
            <person name="Daum C."/>
            <person name="Ezra D."/>
            <person name="Gonzalez J."/>
            <person name="Henrissat B."/>
            <person name="Kuo A."/>
            <person name="Liang C."/>
            <person name="Lipzen A."/>
            <person name="Lutzoni F."/>
            <person name="Magnuson J."/>
            <person name="Mondo S."/>
            <person name="Nolan M."/>
            <person name="Ohm R."/>
            <person name="Pangilinan J."/>
            <person name="Park H.-J."/>
            <person name="Ramirez L."/>
            <person name="Alfaro M."/>
            <person name="Sun H."/>
            <person name="Tritt A."/>
            <person name="Yoshinaga Y."/>
            <person name="Zwiers L.-H."/>
            <person name="Turgeon B."/>
            <person name="Goodwin S."/>
            <person name="Spatafora J."/>
            <person name="Crous P."/>
            <person name="Grigoriev I."/>
        </authorList>
    </citation>
    <scope>NUCLEOTIDE SEQUENCE</scope>
    <source>
        <strain evidence="1">CBS 107.79</strain>
    </source>
</reference>
<name>A0A6A5V3B6_9PLEO</name>
<organism evidence="1 2">
    <name type="scientific">Bimuria novae-zelandiae CBS 107.79</name>
    <dbReference type="NCBI Taxonomy" id="1447943"/>
    <lineage>
        <taxon>Eukaryota</taxon>
        <taxon>Fungi</taxon>
        <taxon>Dikarya</taxon>
        <taxon>Ascomycota</taxon>
        <taxon>Pezizomycotina</taxon>
        <taxon>Dothideomycetes</taxon>
        <taxon>Pleosporomycetidae</taxon>
        <taxon>Pleosporales</taxon>
        <taxon>Massarineae</taxon>
        <taxon>Didymosphaeriaceae</taxon>
        <taxon>Bimuria</taxon>
    </lineage>
</organism>
<keyword evidence="2" id="KW-1185">Reference proteome</keyword>
<proteinExistence type="predicted"/>
<accession>A0A6A5V3B6</accession>
<sequence>MRCINFTASQLQAVRTVLAQAVELDFRLHNWYPREPLGNDQTRSKEELSGFCDLTRVFFSSSRLEKLALTGFYQVRAVSLSDLI</sequence>
<protein>
    <submittedName>
        <fullName evidence="1">Uncharacterized protein</fullName>
    </submittedName>
</protein>
<dbReference type="AlphaFoldDB" id="A0A6A5V3B6"/>
<evidence type="ECO:0000313" key="2">
    <source>
        <dbReference type="Proteomes" id="UP000800036"/>
    </source>
</evidence>
<dbReference type="Proteomes" id="UP000800036">
    <property type="component" value="Unassembled WGS sequence"/>
</dbReference>
<evidence type="ECO:0000313" key="1">
    <source>
        <dbReference type="EMBL" id="KAF1971605.1"/>
    </source>
</evidence>
<dbReference type="EMBL" id="ML976692">
    <property type="protein sequence ID" value="KAF1971605.1"/>
    <property type="molecule type" value="Genomic_DNA"/>
</dbReference>